<evidence type="ECO:0000313" key="3">
    <source>
        <dbReference type="Proteomes" id="UP001055091"/>
    </source>
</evidence>
<dbReference type="AlphaFoldDB" id="A0AA37N283"/>
<dbReference type="Pfam" id="PF14393">
    <property type="entry name" value="DUF4422"/>
    <property type="match status" value="1"/>
</dbReference>
<evidence type="ECO:0000259" key="1">
    <source>
        <dbReference type="Pfam" id="PF14393"/>
    </source>
</evidence>
<organism evidence="2 3">
    <name type="scientific">Hungatella hathewayi</name>
    <dbReference type="NCBI Taxonomy" id="154046"/>
    <lineage>
        <taxon>Bacteria</taxon>
        <taxon>Bacillati</taxon>
        <taxon>Bacillota</taxon>
        <taxon>Clostridia</taxon>
        <taxon>Lachnospirales</taxon>
        <taxon>Lachnospiraceae</taxon>
        <taxon>Hungatella</taxon>
    </lineage>
</organism>
<dbReference type="GO" id="GO:0016740">
    <property type="term" value="F:transferase activity"/>
    <property type="evidence" value="ECO:0007669"/>
    <property type="project" value="UniProtKB-KW"/>
</dbReference>
<sequence length="287" mass="34356">MNKTNNIFSENNTADRPTKVKIVIATHKKYDMPNDIMYIPLHVGAEGKKDACGNDLDLGYLKDNTGDNISLLNPGFCELTGLYWAWKNLEADYIGLVHYRRHFSIKKTKYPFDGILTYNEIKPMLGKIKIFVPDKRKYYIESLYSHYAHTHYSIQLDETKKILEEKYPEYIKSYDTVINRSYGYMFNMMIMEKNLLEKYCIWLFDILFELKKRFEMPELSDYQQRYYGRISEIAFNVWLDYQIRKHNIRRNEIKEIHSIHLERVNWKTKGIAFMQAKLFGKKYEGSF</sequence>
<reference evidence="2" key="1">
    <citation type="submission" date="2022-01" db="EMBL/GenBank/DDBJ databases">
        <title>Novel bile acid biosynthetic pathways are enriched in the microbiome of centenarians.</title>
        <authorList>
            <person name="Sato Y."/>
            <person name="Atarashi K."/>
            <person name="Plichta R.D."/>
            <person name="Arai Y."/>
            <person name="Sasajima S."/>
            <person name="Kearney M.S."/>
            <person name="Suda W."/>
            <person name="Takeshita K."/>
            <person name="Sasaki T."/>
            <person name="Okamoto S."/>
            <person name="Skelly N.A."/>
            <person name="Okamura Y."/>
            <person name="Vlamakis H."/>
            <person name="Li Y."/>
            <person name="Tanoue T."/>
            <person name="Takei H."/>
            <person name="Nittono H."/>
            <person name="Narushima S."/>
            <person name="Irie J."/>
            <person name="Itoh H."/>
            <person name="Moriya K."/>
            <person name="Sugiura Y."/>
            <person name="Suematsu M."/>
            <person name="Moritoki N."/>
            <person name="Shibata S."/>
            <person name="Littman R.D."/>
            <person name="Fischbach A.M."/>
            <person name="Uwamino Y."/>
            <person name="Inoue T."/>
            <person name="Honda A."/>
            <person name="Hattori M."/>
            <person name="Murai T."/>
            <person name="Xavier J.R."/>
            <person name="Hirose N."/>
            <person name="Honda K."/>
        </authorList>
    </citation>
    <scope>NUCLEOTIDE SEQUENCE</scope>
    <source>
        <strain evidence="2">CE91-St55</strain>
    </source>
</reference>
<evidence type="ECO:0000313" key="2">
    <source>
        <dbReference type="EMBL" id="GKG98237.1"/>
    </source>
</evidence>
<feature type="domain" description="DUF4422" evidence="1">
    <location>
        <begin position="21"/>
        <end position="241"/>
    </location>
</feature>
<comment type="caution">
    <text evidence="2">The sequence shown here is derived from an EMBL/GenBank/DDBJ whole genome shotgun (WGS) entry which is preliminary data.</text>
</comment>
<dbReference type="Proteomes" id="UP001055091">
    <property type="component" value="Unassembled WGS sequence"/>
</dbReference>
<proteinExistence type="predicted"/>
<keyword evidence="2" id="KW-0808">Transferase</keyword>
<dbReference type="GeneID" id="93147038"/>
<dbReference type="EMBL" id="BQNJ01000001">
    <property type="protein sequence ID" value="GKG98237.1"/>
    <property type="molecule type" value="Genomic_DNA"/>
</dbReference>
<dbReference type="RefSeq" id="WP_006771757.1">
    <property type="nucleotide sequence ID" value="NZ_BQNJ01000001.1"/>
</dbReference>
<name>A0AA37N283_9FIRM</name>
<gene>
    <name evidence="2" type="primary">rfaG_1</name>
    <name evidence="2" type="ORF">CE91St55_02190</name>
</gene>
<accession>A0AA37N283</accession>
<protein>
    <submittedName>
        <fullName evidence="2">Glycosyl transferase</fullName>
    </submittedName>
</protein>
<dbReference type="InterPro" id="IPR025536">
    <property type="entry name" value="DUF4422"/>
</dbReference>